<reference evidence="4" key="1">
    <citation type="submission" date="2010-07" db="EMBL/GenBank/DDBJ databases">
        <title>The genome sequence of Gaeumannomyces graminis var. tritici strain R3-111a-1.</title>
        <authorList>
            <consortium name="The Broad Institute Genome Sequencing Platform"/>
            <person name="Ma L.-J."/>
            <person name="Dead R."/>
            <person name="Young S."/>
            <person name="Zeng Q."/>
            <person name="Koehrsen M."/>
            <person name="Alvarado L."/>
            <person name="Berlin A."/>
            <person name="Chapman S.B."/>
            <person name="Chen Z."/>
            <person name="Freedman E."/>
            <person name="Gellesch M."/>
            <person name="Goldberg J."/>
            <person name="Griggs A."/>
            <person name="Gujja S."/>
            <person name="Heilman E.R."/>
            <person name="Heiman D."/>
            <person name="Hepburn T."/>
            <person name="Howarth C."/>
            <person name="Jen D."/>
            <person name="Larson L."/>
            <person name="Mehta T."/>
            <person name="Neiman D."/>
            <person name="Pearson M."/>
            <person name="Roberts A."/>
            <person name="Saif S."/>
            <person name="Shea T."/>
            <person name="Shenoy N."/>
            <person name="Sisk P."/>
            <person name="Stolte C."/>
            <person name="Sykes S."/>
            <person name="Walk T."/>
            <person name="White J."/>
            <person name="Yandava C."/>
            <person name="Haas B."/>
            <person name="Nusbaum C."/>
            <person name="Birren B."/>
        </authorList>
    </citation>
    <scope>NUCLEOTIDE SEQUENCE [LARGE SCALE GENOMIC DNA]</scope>
    <source>
        <strain evidence="4">R3-111a-1</strain>
    </source>
</reference>
<evidence type="ECO:0008006" key="5">
    <source>
        <dbReference type="Google" id="ProtNLM"/>
    </source>
</evidence>
<dbReference type="EMBL" id="GL385408">
    <property type="protein sequence ID" value="EJT68987.1"/>
    <property type="molecule type" value="Genomic_DNA"/>
</dbReference>
<dbReference type="HOGENOM" id="CLU_2757921_0_0_1"/>
<dbReference type="GeneID" id="20353951"/>
<reference evidence="3" key="5">
    <citation type="submission" date="2018-04" db="UniProtKB">
        <authorList>
            <consortium name="EnsemblFungi"/>
        </authorList>
    </citation>
    <scope>IDENTIFICATION</scope>
    <source>
        <strain evidence="3">R3-111a-1</strain>
    </source>
</reference>
<feature type="chain" id="PRO_5015095450" description="Secreted protein" evidence="1">
    <location>
        <begin position="32"/>
        <end position="70"/>
    </location>
</feature>
<reference evidence="2" key="2">
    <citation type="submission" date="2010-07" db="EMBL/GenBank/DDBJ databases">
        <authorList>
            <consortium name="The Broad Institute Genome Sequencing Platform"/>
            <consortium name="Broad Institute Genome Sequencing Center for Infectious Disease"/>
            <person name="Ma L.-J."/>
            <person name="Dead R."/>
            <person name="Young S."/>
            <person name="Zeng Q."/>
            <person name="Koehrsen M."/>
            <person name="Alvarado L."/>
            <person name="Berlin A."/>
            <person name="Chapman S.B."/>
            <person name="Chen Z."/>
            <person name="Freedman E."/>
            <person name="Gellesch M."/>
            <person name="Goldberg J."/>
            <person name="Griggs A."/>
            <person name="Gujja S."/>
            <person name="Heilman E.R."/>
            <person name="Heiman D."/>
            <person name="Hepburn T."/>
            <person name="Howarth C."/>
            <person name="Jen D."/>
            <person name="Larson L."/>
            <person name="Mehta T."/>
            <person name="Neiman D."/>
            <person name="Pearson M."/>
            <person name="Roberts A."/>
            <person name="Saif S."/>
            <person name="Shea T."/>
            <person name="Shenoy N."/>
            <person name="Sisk P."/>
            <person name="Stolte C."/>
            <person name="Sykes S."/>
            <person name="Walk T."/>
            <person name="White J."/>
            <person name="Yandava C."/>
            <person name="Haas B."/>
            <person name="Nusbaum C."/>
            <person name="Birren B."/>
        </authorList>
    </citation>
    <scope>NUCLEOTIDE SEQUENCE</scope>
    <source>
        <strain evidence="2">R3-111a-1</strain>
    </source>
</reference>
<reference evidence="2" key="3">
    <citation type="submission" date="2010-09" db="EMBL/GenBank/DDBJ databases">
        <title>Annotation of Gaeumannomyces graminis var. tritici R3-111a-1.</title>
        <authorList>
            <consortium name="The Broad Institute Genome Sequencing Platform"/>
            <person name="Ma L.-J."/>
            <person name="Dead R."/>
            <person name="Young S.K."/>
            <person name="Zeng Q."/>
            <person name="Gargeya S."/>
            <person name="Fitzgerald M."/>
            <person name="Haas B."/>
            <person name="Abouelleil A."/>
            <person name="Alvarado L."/>
            <person name="Arachchi H.M."/>
            <person name="Berlin A."/>
            <person name="Brown A."/>
            <person name="Chapman S.B."/>
            <person name="Chen Z."/>
            <person name="Dunbar C."/>
            <person name="Freedman E."/>
            <person name="Gearin G."/>
            <person name="Gellesch M."/>
            <person name="Goldberg J."/>
            <person name="Griggs A."/>
            <person name="Gujja S."/>
            <person name="Heiman D."/>
            <person name="Howarth C."/>
            <person name="Larson L."/>
            <person name="Lui A."/>
            <person name="MacDonald P.J.P."/>
            <person name="Mehta T."/>
            <person name="Montmayeur A."/>
            <person name="Murphy C."/>
            <person name="Neiman D."/>
            <person name="Pearson M."/>
            <person name="Priest M."/>
            <person name="Roberts A."/>
            <person name="Saif S."/>
            <person name="Shea T."/>
            <person name="Shenoy N."/>
            <person name="Sisk P."/>
            <person name="Stolte C."/>
            <person name="Sykes S."/>
            <person name="Yandava C."/>
            <person name="Wortman J."/>
            <person name="Nusbaum C."/>
            <person name="Birren B."/>
        </authorList>
    </citation>
    <scope>NUCLEOTIDE SEQUENCE</scope>
    <source>
        <strain evidence="2">R3-111a-1</strain>
    </source>
</reference>
<protein>
    <recommendedName>
        <fullName evidence="5">Secreted protein</fullName>
    </recommendedName>
</protein>
<evidence type="ECO:0000313" key="2">
    <source>
        <dbReference type="EMBL" id="EJT68987.1"/>
    </source>
</evidence>
<dbReference type="AlphaFoldDB" id="J3PJ11"/>
<accession>J3PJ11</accession>
<reference evidence="3" key="4">
    <citation type="journal article" date="2015" name="G3 (Bethesda)">
        <title>Genome sequences of three phytopathogenic species of the Magnaporthaceae family of fungi.</title>
        <authorList>
            <person name="Okagaki L.H."/>
            <person name="Nunes C.C."/>
            <person name="Sailsbery J."/>
            <person name="Clay B."/>
            <person name="Brown D."/>
            <person name="John T."/>
            <person name="Oh Y."/>
            <person name="Young N."/>
            <person name="Fitzgerald M."/>
            <person name="Haas B.J."/>
            <person name="Zeng Q."/>
            <person name="Young S."/>
            <person name="Adiconis X."/>
            <person name="Fan L."/>
            <person name="Levin J.Z."/>
            <person name="Mitchell T.K."/>
            <person name="Okubara P.A."/>
            <person name="Farman M.L."/>
            <person name="Kohn L.M."/>
            <person name="Birren B."/>
            <person name="Ma L.-J."/>
            <person name="Dean R.A."/>
        </authorList>
    </citation>
    <scope>NUCLEOTIDE SEQUENCE</scope>
    <source>
        <strain evidence="3">R3-111a-1</strain>
    </source>
</reference>
<name>J3PJ11_GAET3</name>
<organism evidence="2">
    <name type="scientific">Gaeumannomyces tritici (strain R3-111a-1)</name>
    <name type="common">Wheat and barley take-all root rot fungus</name>
    <name type="synonym">Gaeumannomyces graminis var. tritici</name>
    <dbReference type="NCBI Taxonomy" id="644352"/>
    <lineage>
        <taxon>Eukaryota</taxon>
        <taxon>Fungi</taxon>
        <taxon>Dikarya</taxon>
        <taxon>Ascomycota</taxon>
        <taxon>Pezizomycotina</taxon>
        <taxon>Sordariomycetes</taxon>
        <taxon>Sordariomycetidae</taxon>
        <taxon>Magnaporthales</taxon>
        <taxon>Magnaporthaceae</taxon>
        <taxon>Gaeumannomyces</taxon>
    </lineage>
</organism>
<dbReference type="Proteomes" id="UP000006039">
    <property type="component" value="Unassembled WGS sequence"/>
</dbReference>
<keyword evidence="4" id="KW-1185">Reference proteome</keyword>
<evidence type="ECO:0000313" key="4">
    <source>
        <dbReference type="Proteomes" id="UP000006039"/>
    </source>
</evidence>
<dbReference type="EnsemblFungi" id="EJT68987">
    <property type="protein sequence ID" value="EJT68987"/>
    <property type="gene ID" value="GGTG_13493"/>
</dbReference>
<evidence type="ECO:0000256" key="1">
    <source>
        <dbReference type="SAM" id="SignalP"/>
    </source>
</evidence>
<evidence type="ECO:0000313" key="3">
    <source>
        <dbReference type="EnsemblFungi" id="EJT68987"/>
    </source>
</evidence>
<keyword evidence="1" id="KW-0732">Signal</keyword>
<proteinExistence type="predicted"/>
<dbReference type="VEuPathDB" id="FungiDB:GGTG_13493"/>
<sequence>MPPRRACVAPISPLFAPFLVQILRWAFLLQAKGWDEGDPGAITVEVVRTASASAAAPAAVGRRLLRRERR</sequence>
<gene>
    <name evidence="3" type="primary">20353951</name>
    <name evidence="2" type="ORF">GGTG_13493</name>
</gene>
<feature type="signal peptide" evidence="1">
    <location>
        <begin position="1"/>
        <end position="31"/>
    </location>
</feature>
<dbReference type="RefSeq" id="XP_009229663.1">
    <property type="nucleotide sequence ID" value="XM_009231399.1"/>
</dbReference>